<evidence type="ECO:0000256" key="1">
    <source>
        <dbReference type="ARBA" id="ARBA00006484"/>
    </source>
</evidence>
<dbReference type="SUPFAM" id="SSF51735">
    <property type="entry name" value="NAD(P)-binding Rossmann-fold domains"/>
    <property type="match status" value="1"/>
</dbReference>
<dbReference type="PRINTS" id="PR00081">
    <property type="entry name" value="GDHRDH"/>
</dbReference>
<evidence type="ECO:0000313" key="4">
    <source>
        <dbReference type="Proteomes" id="UP001345827"/>
    </source>
</evidence>
<dbReference type="PANTHER" id="PTHR43115">
    <property type="entry name" value="DEHYDROGENASE/REDUCTASE SDR FAMILY MEMBER 11"/>
    <property type="match status" value="1"/>
</dbReference>
<evidence type="ECO:0000313" key="3">
    <source>
        <dbReference type="EMBL" id="KAK5541212.1"/>
    </source>
</evidence>
<proteinExistence type="inferred from homology"/>
<comment type="similarity">
    <text evidence="1">Belongs to the short-chain dehydrogenases/reductases (SDR) family.</text>
</comment>
<keyword evidence="2" id="KW-0560">Oxidoreductase</keyword>
<keyword evidence="4" id="KW-1185">Reference proteome</keyword>
<evidence type="ECO:0000256" key="2">
    <source>
        <dbReference type="ARBA" id="ARBA00023002"/>
    </source>
</evidence>
<dbReference type="Pfam" id="PF00106">
    <property type="entry name" value="adh_short"/>
    <property type="match status" value="1"/>
</dbReference>
<dbReference type="Proteomes" id="UP001345827">
    <property type="component" value="Unassembled WGS sequence"/>
</dbReference>
<gene>
    <name evidence="3" type="ORF">LTR25_002989</name>
</gene>
<evidence type="ECO:0008006" key="5">
    <source>
        <dbReference type="Google" id="ProtNLM"/>
    </source>
</evidence>
<dbReference type="PANTHER" id="PTHR43115:SF4">
    <property type="entry name" value="DEHYDROGENASE_REDUCTASE SDR FAMILY MEMBER 11"/>
    <property type="match status" value="1"/>
</dbReference>
<dbReference type="Gene3D" id="3.40.50.720">
    <property type="entry name" value="NAD(P)-binding Rossmann-like Domain"/>
    <property type="match status" value="1"/>
</dbReference>
<reference evidence="3 4" key="1">
    <citation type="submission" date="2023-06" db="EMBL/GenBank/DDBJ databases">
        <title>Black Yeasts Isolated from many extreme environments.</title>
        <authorList>
            <person name="Coleine C."/>
            <person name="Stajich J.E."/>
            <person name="Selbmann L."/>
        </authorList>
    </citation>
    <scope>NUCLEOTIDE SEQUENCE [LARGE SCALE GENOMIC DNA]</scope>
    <source>
        <strain evidence="3 4">CCFEE 5887</strain>
    </source>
</reference>
<sequence>MSDTTDPSLAFTLPVQLTKTIHRQPYPFILPENNRQDGKIVLVTGGGTGIGAAAAHVWVRAGAEGVVIAGRRQEKLDETASSLKSASAGTKILTVKTDITISGDVEKLFSKIKETFGRTADVVLANAGWSEAGTAGEHPVDKWWKIYEINVKGVYATIHHFIRSQSDPATPTGTIVVVGSAASALVLPGLSAYSTSKFVGQRIVDFIDREYPTLRVFDLLPGVVVTPMMGETYRPLAKDHPDLVGMVSLWLAQPRADFLSGQLVSVNWDLEAMEAHAKEISEKNLLRLQYLPILPVAGGSGI</sequence>
<dbReference type="CDD" id="cd05233">
    <property type="entry name" value="SDR_c"/>
    <property type="match status" value="1"/>
</dbReference>
<dbReference type="EMBL" id="JAXLQG010000004">
    <property type="protein sequence ID" value="KAK5541212.1"/>
    <property type="molecule type" value="Genomic_DNA"/>
</dbReference>
<dbReference type="InterPro" id="IPR002347">
    <property type="entry name" value="SDR_fam"/>
</dbReference>
<dbReference type="InterPro" id="IPR036291">
    <property type="entry name" value="NAD(P)-bd_dom_sf"/>
</dbReference>
<organism evidence="3 4">
    <name type="scientific">Vermiconidia calcicola</name>
    <dbReference type="NCBI Taxonomy" id="1690605"/>
    <lineage>
        <taxon>Eukaryota</taxon>
        <taxon>Fungi</taxon>
        <taxon>Dikarya</taxon>
        <taxon>Ascomycota</taxon>
        <taxon>Pezizomycotina</taxon>
        <taxon>Dothideomycetes</taxon>
        <taxon>Dothideomycetidae</taxon>
        <taxon>Mycosphaerellales</taxon>
        <taxon>Extremaceae</taxon>
        <taxon>Vermiconidia</taxon>
    </lineage>
</organism>
<comment type="caution">
    <text evidence="3">The sequence shown here is derived from an EMBL/GenBank/DDBJ whole genome shotgun (WGS) entry which is preliminary data.</text>
</comment>
<dbReference type="GO" id="GO:0016491">
    <property type="term" value="F:oxidoreductase activity"/>
    <property type="evidence" value="ECO:0007669"/>
    <property type="project" value="UniProtKB-KW"/>
</dbReference>
<name>A0AAV9QDH7_9PEZI</name>
<protein>
    <recommendedName>
        <fullName evidence="5">NAD(P)-binding protein</fullName>
    </recommendedName>
</protein>
<dbReference type="AlphaFoldDB" id="A0AAV9QDH7"/>
<accession>A0AAV9QDH7</accession>